<reference evidence="1" key="1">
    <citation type="journal article" date="2015" name="Genome Announc.">
        <title>Complete Genome Sequence of the Bacteriochlorophyll b-Producing Photosynthetic Bacterium Blastochloris viridis.</title>
        <authorList>
            <person name="Tsukatani Y."/>
            <person name="Hirose Y."/>
            <person name="Harada J."/>
            <person name="Misawa N."/>
            <person name="Mori K."/>
            <person name="Inoue K."/>
            <person name="Tamiaki H."/>
        </authorList>
    </citation>
    <scope>NUCLEOTIDE SEQUENCE [LARGE SCALE GENOMIC DNA]</scope>
    <source>
        <strain evidence="1">DSM 133</strain>
    </source>
</reference>
<dbReference type="GO" id="GO:0005737">
    <property type="term" value="C:cytoplasm"/>
    <property type="evidence" value="ECO:0007669"/>
    <property type="project" value="TreeGrafter"/>
</dbReference>
<sequence length="300" mass="31001">MSVLPPMPPSVPPALAGLSAWAGRYDLVLSDVWGVLHDGEAAHLAACTALQRFRARGGTVVLVSNAPRPGSAVAAQLAGFGVPAGVFDAIVASGDVSRGLLAARPGVRLFHIGPDRDLPLFEGLELRRVPLGEAELVLCTGPWNDDVETPDDYRDVLGAMLARRLTLVCGNPDRVVERGGRLVYCAGAIADLYAEMGGDTVYAGKPHPPIYRDALARAAAVRGAAVGLRRVLAIGDSVRTDLAGAARQGIDCLFILAGIHAGDLGEAAADPSAQAGQAALAALFAGTPALPVAVMTQLRW</sequence>
<dbReference type="PANTHER" id="PTHR19288">
    <property type="entry name" value="4-NITROPHENYLPHOSPHATASE-RELATED"/>
    <property type="match status" value="1"/>
</dbReference>
<keyword evidence="3" id="KW-1185">Reference proteome</keyword>
<dbReference type="Proteomes" id="UP000065734">
    <property type="component" value="Chromosome I"/>
</dbReference>
<reference evidence="2" key="2">
    <citation type="submission" date="2015-11" db="EMBL/GenBank/DDBJ databases">
        <authorList>
            <person name="Zhang Y."/>
            <person name="Guo Z."/>
        </authorList>
    </citation>
    <scope>NUCLEOTIDE SEQUENCE</scope>
    <source>
        <strain evidence="2">1</strain>
    </source>
</reference>
<dbReference type="InterPro" id="IPR006356">
    <property type="entry name" value="HAD-SF_hydro_IIA_hyp3"/>
</dbReference>
<dbReference type="STRING" id="1079.BVIR_2710"/>
<dbReference type="NCBIfam" id="TIGR01459">
    <property type="entry name" value="HAD-SF-IIA-hyp4"/>
    <property type="match status" value="1"/>
</dbReference>
<gene>
    <name evidence="1" type="ORF">BV133_1989</name>
    <name evidence="2" type="ORF">BVIRIDIS_21540</name>
</gene>
<dbReference type="KEGG" id="bvr:BVIR_2710"/>
<evidence type="ECO:0000313" key="2">
    <source>
        <dbReference type="EMBL" id="CUU43137.1"/>
    </source>
</evidence>
<keyword evidence="2" id="KW-0378">Hydrolase</keyword>
<dbReference type="PANTHER" id="PTHR19288:SF90">
    <property type="entry name" value="OS08G0542600 PROTEIN"/>
    <property type="match status" value="1"/>
</dbReference>
<dbReference type="InterPro" id="IPR006357">
    <property type="entry name" value="HAD-SF_hydro_IIA"/>
</dbReference>
<proteinExistence type="predicted"/>
<protein>
    <submittedName>
        <fullName evidence="2">HAD hydrolase</fullName>
    </submittedName>
    <submittedName>
        <fullName evidence="1">HAD superfamily protein</fullName>
    </submittedName>
</protein>
<evidence type="ECO:0000313" key="1">
    <source>
        <dbReference type="EMBL" id="BAR99582.1"/>
    </source>
</evidence>
<dbReference type="CDD" id="cd07525">
    <property type="entry name" value="HAD_like"/>
    <property type="match status" value="1"/>
</dbReference>
<dbReference type="Gene3D" id="3.40.50.1000">
    <property type="entry name" value="HAD superfamily/HAD-like"/>
    <property type="match status" value="2"/>
</dbReference>
<dbReference type="SUPFAM" id="SSF56784">
    <property type="entry name" value="HAD-like"/>
    <property type="match status" value="1"/>
</dbReference>
<dbReference type="GO" id="GO:0016791">
    <property type="term" value="F:phosphatase activity"/>
    <property type="evidence" value="ECO:0007669"/>
    <property type="project" value="TreeGrafter"/>
</dbReference>
<dbReference type="Pfam" id="PF13242">
    <property type="entry name" value="Hydrolase_like"/>
    <property type="match status" value="1"/>
</dbReference>
<organism evidence="2 3">
    <name type="scientific">Blastochloris viridis</name>
    <name type="common">Rhodopseudomonas viridis</name>
    <dbReference type="NCBI Taxonomy" id="1079"/>
    <lineage>
        <taxon>Bacteria</taxon>
        <taxon>Pseudomonadati</taxon>
        <taxon>Pseudomonadota</taxon>
        <taxon>Alphaproteobacteria</taxon>
        <taxon>Hyphomicrobiales</taxon>
        <taxon>Blastochloridaceae</taxon>
        <taxon>Blastochloris</taxon>
    </lineage>
</organism>
<dbReference type="RefSeq" id="WP_055038072.1">
    <property type="nucleotide sequence ID" value="NZ_AP014854.2"/>
</dbReference>
<dbReference type="EMBL" id="AP014854">
    <property type="protein sequence ID" value="BAR99582.1"/>
    <property type="molecule type" value="Genomic_DNA"/>
</dbReference>
<dbReference type="OrthoDB" id="9791073at2"/>
<dbReference type="NCBIfam" id="TIGR01460">
    <property type="entry name" value="HAD-SF-IIA"/>
    <property type="match status" value="1"/>
</dbReference>
<accession>A0A0H5BBF9</accession>
<reference evidence="3" key="3">
    <citation type="journal article" date="2016" name="Genome Announc.">
        <title>Revised genome sequence of the purple photosynthetic bacterium Blastochloris viridis.</title>
        <authorList>
            <person name="Liu L.N."/>
            <person name="Faulkner M."/>
            <person name="Liu X."/>
            <person name="Huang F."/>
            <person name="Darby A.C."/>
            <person name="Hall N."/>
        </authorList>
    </citation>
    <scope>NUCLEOTIDE SEQUENCE [LARGE SCALE GENOMIC DNA]</scope>
    <source>
        <strain evidence="3">ATCC 19567 / DSM 133 / F</strain>
    </source>
</reference>
<dbReference type="AlphaFoldDB" id="A0A0H5BBF9"/>
<evidence type="ECO:0000313" key="3">
    <source>
        <dbReference type="Proteomes" id="UP000065734"/>
    </source>
</evidence>
<dbReference type="InterPro" id="IPR036412">
    <property type="entry name" value="HAD-like_sf"/>
</dbReference>
<dbReference type="EMBL" id="LN907867">
    <property type="protein sequence ID" value="CUU43137.1"/>
    <property type="molecule type" value="Genomic_DNA"/>
</dbReference>
<name>A0A0H5BBF9_BLAVI</name>
<dbReference type="Pfam" id="PF13344">
    <property type="entry name" value="Hydrolase_6"/>
    <property type="match status" value="1"/>
</dbReference>
<dbReference type="InterPro" id="IPR023214">
    <property type="entry name" value="HAD_sf"/>
</dbReference>